<keyword evidence="3" id="KW-0732">Signal</keyword>
<dbReference type="AlphaFoldDB" id="A0A840WZU7"/>
<dbReference type="PANTHER" id="PTHR30290:SF9">
    <property type="entry name" value="OLIGOPEPTIDE-BINDING PROTEIN APPA"/>
    <property type="match status" value="1"/>
</dbReference>
<feature type="compositionally biased region" description="Pro residues" evidence="7">
    <location>
        <begin position="351"/>
        <end position="360"/>
    </location>
</feature>
<keyword evidence="5 6" id="KW-0067">ATP-binding</keyword>
<evidence type="ECO:0000256" key="5">
    <source>
        <dbReference type="ARBA" id="ARBA00022840"/>
    </source>
</evidence>
<dbReference type="Gene3D" id="3.90.76.10">
    <property type="entry name" value="Dipeptide-binding Protein, Domain 1"/>
    <property type="match status" value="1"/>
</dbReference>
<sequence length="967" mass="102756">MTPLESSDPRRIPPFDIRGRLGAGGMGVVYAAMSPENQWVAVKVIRPEFADDEDFRQRFTREVQLMSRIRARCISSVLAYETAAEQPWFATAFLPGPTLGQRVRRQGALPEAKARVLAVGMAEAIAAIHASGVVHRDLKPSNVILAPDGPKVLDFGIARALDGTQLTRTGGLMGSPGWMSPERFSGGAGPEADVFSWGALVAYAVTGRPPFGTGSAEELMFRLLSGEPDLSGVPESLREVVTRALAKDPADRPTAAELVRALAAGGGEGPVPDSPHEMATMVGALIDQDWSGTSPSVAPGASVSQAAPATPAPGAPGTGSVPGAPMTGPNPGPPATGSSPDRSHASVPHGPHTPPGPHRPTGPRAPSGPHTPARQHTPQGVQAPPAPSPGAPRAKGSRLLVGLAAAASALLMIGGVTGWLLLREGPDPTGDTSSGEQAAGDGGPGLPAEAAEDQSDPFVFATAEKISSPDPFLASDESTFRFSRQVFETLLRHDPADGQIVGGLAESWEHSDDGTEWTFHLREGVRFHDGDELDAATVCANFDRWYNIDGVYQQTKYTRHWQSVFGGFAEQTGYNEAESNYRSCRVVDGLTAAITVNEYTPALPGGFTYASFGIMSASAVAEFADEPLIGPLGDYSSNPGALAGTGPFRISEWDRWEAVVALERFDEHRDGSAGVDTVIMRGIPNDAARRQALESGEIHGYERALPEDVAQLERAGFQMPSREPHRLFYLGFQPEAHEALEVAEVREALARAVDRQSIVNTVMSGDGEVPAQLVPEAVNGGSPNARTIEHSPEAAEGLLASTGHGDLTLDLCYPNDLSQVFLPDPEATQNLITQDLEAIGVTVEPVAQSWNDLSDSVRAGDCALYLHTAWGNQNDTLNFLNSYLFTLDQFSEAGADDLAEAFDEARSLPGQEQRRAAYEELNEQLMEFLPVLPIAAFSDATVYSKEIEPPQAGPLPGHENFAEIFWK</sequence>
<dbReference type="PROSITE" id="PS00108">
    <property type="entry name" value="PROTEIN_KINASE_ST"/>
    <property type="match status" value="1"/>
</dbReference>
<evidence type="ECO:0000256" key="4">
    <source>
        <dbReference type="ARBA" id="ARBA00022741"/>
    </source>
</evidence>
<dbReference type="InterPro" id="IPR011009">
    <property type="entry name" value="Kinase-like_dom_sf"/>
</dbReference>
<dbReference type="SMART" id="SM00220">
    <property type="entry name" value="S_TKc"/>
    <property type="match status" value="1"/>
</dbReference>
<accession>A0A840WZU7</accession>
<dbReference type="InterPro" id="IPR017441">
    <property type="entry name" value="Protein_kinase_ATP_BS"/>
</dbReference>
<keyword evidence="2" id="KW-0813">Transport</keyword>
<dbReference type="InterPro" id="IPR000914">
    <property type="entry name" value="SBP_5_dom"/>
</dbReference>
<comment type="similarity">
    <text evidence="1">Belongs to the bacterial solute-binding protein 5 family.</text>
</comment>
<evidence type="ECO:0000256" key="3">
    <source>
        <dbReference type="ARBA" id="ARBA00022729"/>
    </source>
</evidence>
<keyword evidence="4 6" id="KW-0547">Nucleotide-binding</keyword>
<evidence type="ECO:0000313" key="10">
    <source>
        <dbReference type="Proteomes" id="UP000579647"/>
    </source>
</evidence>
<dbReference type="Pfam" id="PF00496">
    <property type="entry name" value="SBP_bac_5"/>
    <property type="match status" value="1"/>
</dbReference>
<dbReference type="SUPFAM" id="SSF56112">
    <property type="entry name" value="Protein kinase-like (PK-like)"/>
    <property type="match status" value="1"/>
</dbReference>
<evidence type="ECO:0000313" key="9">
    <source>
        <dbReference type="EMBL" id="MBB5495738.1"/>
    </source>
</evidence>
<dbReference type="Gene3D" id="3.40.190.10">
    <property type="entry name" value="Periplasmic binding protein-like II"/>
    <property type="match status" value="1"/>
</dbReference>
<dbReference type="InterPro" id="IPR039424">
    <property type="entry name" value="SBP_5"/>
</dbReference>
<evidence type="ECO:0000256" key="6">
    <source>
        <dbReference type="PROSITE-ProRule" id="PRU10141"/>
    </source>
</evidence>
<dbReference type="Proteomes" id="UP000579647">
    <property type="component" value="Unassembled WGS sequence"/>
</dbReference>
<proteinExistence type="inferred from homology"/>
<dbReference type="GO" id="GO:0015833">
    <property type="term" value="P:peptide transport"/>
    <property type="evidence" value="ECO:0007669"/>
    <property type="project" value="TreeGrafter"/>
</dbReference>
<dbReference type="Gene3D" id="1.10.510.10">
    <property type="entry name" value="Transferase(Phosphotransferase) domain 1"/>
    <property type="match status" value="1"/>
</dbReference>
<feature type="domain" description="Protein kinase" evidence="8">
    <location>
        <begin position="15"/>
        <end position="279"/>
    </location>
</feature>
<reference evidence="9 10" key="1">
    <citation type="submission" date="2020-08" db="EMBL/GenBank/DDBJ databases">
        <title>Sequencing the genomes of 1000 actinobacteria strains.</title>
        <authorList>
            <person name="Klenk H.-P."/>
        </authorList>
    </citation>
    <scope>NUCLEOTIDE SEQUENCE [LARGE SCALE GENOMIC DNA]</scope>
    <source>
        <strain evidence="9 10">DSM 44598</strain>
    </source>
</reference>
<comment type="caution">
    <text evidence="9">The sequence shown here is derived from an EMBL/GenBank/DDBJ whole genome shotgun (WGS) entry which is preliminary data.</text>
</comment>
<feature type="binding site" evidence="6">
    <location>
        <position position="43"/>
    </location>
    <ligand>
        <name>ATP</name>
        <dbReference type="ChEBI" id="CHEBI:30616"/>
    </ligand>
</feature>
<dbReference type="Pfam" id="PF00069">
    <property type="entry name" value="Pkinase"/>
    <property type="match status" value="1"/>
</dbReference>
<dbReference type="Gene3D" id="3.10.105.10">
    <property type="entry name" value="Dipeptide-binding Protein, Domain 3"/>
    <property type="match status" value="1"/>
</dbReference>
<dbReference type="GO" id="GO:0005524">
    <property type="term" value="F:ATP binding"/>
    <property type="evidence" value="ECO:0007669"/>
    <property type="project" value="UniProtKB-UniRule"/>
</dbReference>
<dbReference type="PANTHER" id="PTHR30290">
    <property type="entry name" value="PERIPLASMIC BINDING COMPONENT OF ABC TRANSPORTER"/>
    <property type="match status" value="1"/>
</dbReference>
<evidence type="ECO:0000256" key="1">
    <source>
        <dbReference type="ARBA" id="ARBA00005695"/>
    </source>
</evidence>
<feature type="region of interest" description="Disordered" evidence="7">
    <location>
        <begin position="424"/>
        <end position="451"/>
    </location>
</feature>
<dbReference type="RefSeq" id="WP_221319019.1">
    <property type="nucleotide sequence ID" value="NZ_BAAAKM010000028.1"/>
</dbReference>
<evidence type="ECO:0000259" key="8">
    <source>
        <dbReference type="PROSITE" id="PS50011"/>
    </source>
</evidence>
<organism evidence="9 10">
    <name type="scientific">Nocardiopsis metallicus</name>
    <dbReference type="NCBI Taxonomy" id="179819"/>
    <lineage>
        <taxon>Bacteria</taxon>
        <taxon>Bacillati</taxon>
        <taxon>Actinomycetota</taxon>
        <taxon>Actinomycetes</taxon>
        <taxon>Streptosporangiales</taxon>
        <taxon>Nocardiopsidaceae</taxon>
        <taxon>Nocardiopsis</taxon>
    </lineage>
</organism>
<dbReference type="GO" id="GO:1904680">
    <property type="term" value="F:peptide transmembrane transporter activity"/>
    <property type="evidence" value="ECO:0007669"/>
    <property type="project" value="TreeGrafter"/>
</dbReference>
<dbReference type="Gene3D" id="3.30.200.20">
    <property type="entry name" value="Phosphorylase Kinase, domain 1"/>
    <property type="match status" value="1"/>
</dbReference>
<evidence type="ECO:0000256" key="7">
    <source>
        <dbReference type="SAM" id="MobiDB-lite"/>
    </source>
</evidence>
<dbReference type="PROSITE" id="PS50011">
    <property type="entry name" value="PROTEIN_KINASE_DOM"/>
    <property type="match status" value="1"/>
</dbReference>
<dbReference type="InterPro" id="IPR008271">
    <property type="entry name" value="Ser/Thr_kinase_AS"/>
</dbReference>
<dbReference type="PROSITE" id="PS00107">
    <property type="entry name" value="PROTEIN_KINASE_ATP"/>
    <property type="match status" value="1"/>
</dbReference>
<name>A0A840WZU7_9ACTN</name>
<evidence type="ECO:0000256" key="2">
    <source>
        <dbReference type="ARBA" id="ARBA00022448"/>
    </source>
</evidence>
<keyword evidence="10" id="KW-1185">Reference proteome</keyword>
<dbReference type="CDD" id="cd14014">
    <property type="entry name" value="STKc_PknB_like"/>
    <property type="match status" value="1"/>
</dbReference>
<dbReference type="InterPro" id="IPR000719">
    <property type="entry name" value="Prot_kinase_dom"/>
</dbReference>
<dbReference type="EMBL" id="JACHDO010000001">
    <property type="protein sequence ID" value="MBB5495738.1"/>
    <property type="molecule type" value="Genomic_DNA"/>
</dbReference>
<dbReference type="SUPFAM" id="SSF53850">
    <property type="entry name" value="Periplasmic binding protein-like II"/>
    <property type="match status" value="1"/>
</dbReference>
<gene>
    <name evidence="9" type="ORF">HNR07_006875</name>
</gene>
<dbReference type="GO" id="GO:0004672">
    <property type="term" value="F:protein kinase activity"/>
    <property type="evidence" value="ECO:0007669"/>
    <property type="project" value="InterPro"/>
</dbReference>
<feature type="region of interest" description="Disordered" evidence="7">
    <location>
        <begin position="290"/>
        <end position="395"/>
    </location>
</feature>
<protein>
    <submittedName>
        <fullName evidence="9">ABC-type transport system substrate-binding protein</fullName>
    </submittedName>
</protein>